<gene>
    <name evidence="2" type="ORF">OOZ53_16710</name>
</gene>
<dbReference type="RefSeq" id="WP_271090801.1">
    <property type="nucleotide sequence ID" value="NZ_JAPJZH010000010.1"/>
</dbReference>
<dbReference type="EMBL" id="JAPJZH010000010">
    <property type="protein sequence ID" value="MDA4847003.1"/>
    <property type="molecule type" value="Genomic_DNA"/>
</dbReference>
<comment type="caution">
    <text evidence="2">The sequence shown here is derived from an EMBL/GenBank/DDBJ whole genome shotgun (WGS) entry which is preliminary data.</text>
</comment>
<dbReference type="Proteomes" id="UP001148313">
    <property type="component" value="Unassembled WGS sequence"/>
</dbReference>
<feature type="chain" id="PRO_5047098064" description="DUF945 domain-containing protein" evidence="1">
    <location>
        <begin position="24"/>
        <end position="397"/>
    </location>
</feature>
<accession>A0ABT4VQL5</accession>
<feature type="signal peptide" evidence="1">
    <location>
        <begin position="1"/>
        <end position="23"/>
    </location>
</feature>
<reference evidence="2" key="1">
    <citation type="submission" date="2022-11" db="EMBL/GenBank/DDBJ databases">
        <title>Hoeflea poritis sp. nov., isolated from scleractinian coral Porites lutea.</title>
        <authorList>
            <person name="Zhang G."/>
            <person name="Wei Q."/>
            <person name="Cai L."/>
        </authorList>
    </citation>
    <scope>NUCLEOTIDE SEQUENCE</scope>
    <source>
        <strain evidence="2">E7-10</strain>
    </source>
</reference>
<evidence type="ECO:0008006" key="4">
    <source>
        <dbReference type="Google" id="ProtNLM"/>
    </source>
</evidence>
<keyword evidence="3" id="KW-1185">Reference proteome</keyword>
<evidence type="ECO:0000256" key="1">
    <source>
        <dbReference type="SAM" id="SignalP"/>
    </source>
</evidence>
<name>A0ABT4VQL5_9HYPH</name>
<evidence type="ECO:0000313" key="2">
    <source>
        <dbReference type="EMBL" id="MDA4847003.1"/>
    </source>
</evidence>
<keyword evidence="1" id="KW-0732">Signal</keyword>
<sequence length="397" mass="42335">MRAQSFKTGLAAGVALLVTTQWAAALDADDFAKKFAAAYAAQGAEITYDSASGQGDTVTIKNVKMEVPGEEEGLNFGDLSFDGVSEDGSGGYKAASLSKDKIEFSEEDVSFSVSDLKVENLYVPAQTGGDTLDDLLFYDSVTTGPIVLNVEGNDVFQASRSETKTSKSSDNTRVDVAARVDGLNVDLSAVDDAQARQAIDGMGYQNLSGDIVINGYWAVPTGEITLSEYALTLDDVGRLDLQFSISGYTLDFIKGLQQMQEQMASQSDDAKGQQAMGLAMMGMMQQLTFNSMSIRFDDASLTNKILDMVASQQGMSRDQMVQGLQGMLPLVLAQLQNPDFQKQVTEAVSLYLSDPKSIEISAKPEAPLPFASIAGSAMGAPQTLPQVMNVSVTANQN</sequence>
<protein>
    <recommendedName>
        <fullName evidence="4">DUF945 domain-containing protein</fullName>
    </recommendedName>
</protein>
<organism evidence="2 3">
    <name type="scientific">Hoeflea poritis</name>
    <dbReference type="NCBI Taxonomy" id="2993659"/>
    <lineage>
        <taxon>Bacteria</taxon>
        <taxon>Pseudomonadati</taxon>
        <taxon>Pseudomonadota</taxon>
        <taxon>Alphaproteobacteria</taxon>
        <taxon>Hyphomicrobiales</taxon>
        <taxon>Rhizobiaceae</taxon>
        <taxon>Hoeflea</taxon>
    </lineage>
</organism>
<evidence type="ECO:0000313" key="3">
    <source>
        <dbReference type="Proteomes" id="UP001148313"/>
    </source>
</evidence>
<proteinExistence type="predicted"/>